<dbReference type="InterPro" id="IPR036396">
    <property type="entry name" value="Cyt_P450_sf"/>
</dbReference>
<dbReference type="GO" id="GO:0020037">
    <property type="term" value="F:heme binding"/>
    <property type="evidence" value="ECO:0007669"/>
    <property type="project" value="InterPro"/>
</dbReference>
<evidence type="ECO:0000256" key="1">
    <source>
        <dbReference type="ARBA" id="ARBA00001971"/>
    </source>
</evidence>
<keyword evidence="7" id="KW-0503">Monooxygenase</keyword>
<dbReference type="EMBL" id="PQXO01000110">
    <property type="protein sequence ID" value="TGO89436.1"/>
    <property type="molecule type" value="Genomic_DNA"/>
</dbReference>
<dbReference type="PANTHER" id="PTHR24305">
    <property type="entry name" value="CYTOCHROME P450"/>
    <property type="match status" value="1"/>
</dbReference>
<dbReference type="Gene3D" id="1.10.630.10">
    <property type="entry name" value="Cytochrome P450"/>
    <property type="match status" value="1"/>
</dbReference>
<keyword evidence="4 6" id="KW-0408">Iron</keyword>
<comment type="similarity">
    <text evidence="2 7">Belongs to the cytochrome P450 family.</text>
</comment>
<dbReference type="GO" id="GO:0004497">
    <property type="term" value="F:monooxygenase activity"/>
    <property type="evidence" value="ECO:0007669"/>
    <property type="project" value="UniProtKB-KW"/>
</dbReference>
<keyword evidence="7" id="KW-0560">Oxidoreductase</keyword>
<dbReference type="PANTHER" id="PTHR24305:SF180">
    <property type="entry name" value="P450, PUTATIVE (EUROFUNG)-RELATED"/>
    <property type="match status" value="1"/>
</dbReference>
<dbReference type="AlphaFoldDB" id="A0A4Z1KY83"/>
<keyword evidence="9" id="KW-1185">Reference proteome</keyword>
<accession>A0A4Z1KY83</accession>
<dbReference type="STRING" id="87229.A0A4Z1KY83"/>
<evidence type="ECO:0000256" key="6">
    <source>
        <dbReference type="PIRSR" id="PIRSR602403-1"/>
    </source>
</evidence>
<dbReference type="CDD" id="cd11060">
    <property type="entry name" value="CYP57A1-like"/>
    <property type="match status" value="1"/>
</dbReference>
<reference evidence="8 9" key="1">
    <citation type="submission" date="2017-12" db="EMBL/GenBank/DDBJ databases">
        <title>Comparative genomics of Botrytis spp.</title>
        <authorList>
            <person name="Valero-Jimenez C.A."/>
            <person name="Tapia P."/>
            <person name="Veloso J."/>
            <person name="Silva-Moreno E."/>
            <person name="Staats M."/>
            <person name="Valdes J.H."/>
            <person name="Van Kan J.A.L."/>
        </authorList>
    </citation>
    <scope>NUCLEOTIDE SEQUENCE [LARGE SCALE GENOMIC DNA]</scope>
    <source>
        <strain evidence="8 9">MUCL3349</strain>
    </source>
</reference>
<dbReference type="InterPro" id="IPR001128">
    <property type="entry name" value="Cyt_P450"/>
</dbReference>
<dbReference type="InterPro" id="IPR050121">
    <property type="entry name" value="Cytochrome_P450_monoxygenase"/>
</dbReference>
<comment type="caution">
    <text evidence="8">The sequence shown here is derived from an EMBL/GenBank/DDBJ whole genome shotgun (WGS) entry which is preliminary data.</text>
</comment>
<dbReference type="OrthoDB" id="3934656at2759"/>
<dbReference type="PRINTS" id="PR00385">
    <property type="entry name" value="P450"/>
</dbReference>
<feature type="binding site" description="axial binding residue" evidence="6">
    <location>
        <position position="456"/>
    </location>
    <ligand>
        <name>heme</name>
        <dbReference type="ChEBI" id="CHEBI:30413"/>
    </ligand>
    <ligandPart>
        <name>Fe</name>
        <dbReference type="ChEBI" id="CHEBI:18248"/>
    </ligandPart>
</feature>
<organism evidence="8 9">
    <name type="scientific">Botrytis porri</name>
    <dbReference type="NCBI Taxonomy" id="87229"/>
    <lineage>
        <taxon>Eukaryota</taxon>
        <taxon>Fungi</taxon>
        <taxon>Dikarya</taxon>
        <taxon>Ascomycota</taxon>
        <taxon>Pezizomycotina</taxon>
        <taxon>Leotiomycetes</taxon>
        <taxon>Helotiales</taxon>
        <taxon>Sclerotiniaceae</taxon>
        <taxon>Botrytis</taxon>
    </lineage>
</organism>
<sequence length="513" mass="58531">MMSSIENGSFVLIALFFCSIVSKIAWELCFSPLRHFPGPVAAKFTNVYRAFKAYLGSMDETQRNWHRNYGVAVRIGPKTISLSDPSLIGTIYATKNAWLKSEMYKANDALIEGKRISNIFNSRDPLWHEKYVKPIRSLWTMTKVLDIEPLVDETLGIFIDKLSANFAAESKTCMVDDWLAYFAWDVSANVSFGRPFGLIDQERDVDNLLLESQRSLYYFAAVSQIPWIDHFLDKNPIIRIGPRPTVTGILYCIKVVAQYREELLSAGHKHKTINHYLDKYFKLKETNPDLIDDNQIVTYLILSILAGGDTTASTMRAVLYYLSKNASAYTKLTAELDHANLSLPAQWKDIHNLPYLSAVLHEAMRINPGAAMMLERVVPDSGFALPDGRFIPPGTSVGINPAVSNRDRKTFGSDVDSFNPDRWLQMKGESSEDFEARHKQMIKSVDFIFGGGSRVCMGKYFVQLELWKTMATLYSIFDIKLEDPNHSWKYHNAFFVYQRDIPMKISRRTRART</sequence>
<evidence type="ECO:0000256" key="3">
    <source>
        <dbReference type="ARBA" id="ARBA00022723"/>
    </source>
</evidence>
<keyword evidence="6 7" id="KW-0349">Heme</keyword>
<dbReference type="PROSITE" id="PS00086">
    <property type="entry name" value="CYTOCHROME_P450"/>
    <property type="match status" value="1"/>
</dbReference>
<dbReference type="GO" id="GO:0016705">
    <property type="term" value="F:oxidoreductase activity, acting on paired donors, with incorporation or reduction of molecular oxygen"/>
    <property type="evidence" value="ECO:0007669"/>
    <property type="project" value="InterPro"/>
</dbReference>
<proteinExistence type="inferred from homology"/>
<dbReference type="Proteomes" id="UP000297280">
    <property type="component" value="Unassembled WGS sequence"/>
</dbReference>
<dbReference type="InterPro" id="IPR017972">
    <property type="entry name" value="Cyt_P450_CS"/>
</dbReference>
<dbReference type="GO" id="GO:0005506">
    <property type="term" value="F:iron ion binding"/>
    <property type="evidence" value="ECO:0007669"/>
    <property type="project" value="InterPro"/>
</dbReference>
<evidence type="ECO:0008006" key="10">
    <source>
        <dbReference type="Google" id="ProtNLM"/>
    </source>
</evidence>
<evidence type="ECO:0000256" key="5">
    <source>
        <dbReference type="ARBA" id="ARBA00023026"/>
    </source>
</evidence>
<evidence type="ECO:0000256" key="4">
    <source>
        <dbReference type="ARBA" id="ARBA00023004"/>
    </source>
</evidence>
<dbReference type="Pfam" id="PF00067">
    <property type="entry name" value="p450"/>
    <property type="match status" value="1"/>
</dbReference>
<keyword evidence="3 6" id="KW-0479">Metal-binding</keyword>
<dbReference type="SUPFAM" id="SSF48264">
    <property type="entry name" value="Cytochrome P450"/>
    <property type="match status" value="1"/>
</dbReference>
<evidence type="ECO:0000313" key="8">
    <source>
        <dbReference type="EMBL" id="TGO89436.1"/>
    </source>
</evidence>
<gene>
    <name evidence="8" type="ORF">BPOR_0110g00200</name>
</gene>
<dbReference type="PRINTS" id="PR00465">
    <property type="entry name" value="EP450IV"/>
</dbReference>
<evidence type="ECO:0000256" key="7">
    <source>
        <dbReference type="RuleBase" id="RU000461"/>
    </source>
</evidence>
<protein>
    <recommendedName>
        <fullName evidence="10">Cytochrome P450</fullName>
    </recommendedName>
</protein>
<keyword evidence="5" id="KW-0843">Virulence</keyword>
<name>A0A4Z1KY83_9HELO</name>
<dbReference type="InterPro" id="IPR002403">
    <property type="entry name" value="Cyt_P450_E_grp-IV"/>
</dbReference>
<comment type="cofactor">
    <cofactor evidence="1 6">
        <name>heme</name>
        <dbReference type="ChEBI" id="CHEBI:30413"/>
    </cofactor>
</comment>
<evidence type="ECO:0000256" key="2">
    <source>
        <dbReference type="ARBA" id="ARBA00010617"/>
    </source>
</evidence>
<evidence type="ECO:0000313" key="9">
    <source>
        <dbReference type="Proteomes" id="UP000297280"/>
    </source>
</evidence>